<evidence type="ECO:0000256" key="6">
    <source>
        <dbReference type="ARBA" id="ARBA00022801"/>
    </source>
</evidence>
<dbReference type="Pfam" id="PF01149">
    <property type="entry name" value="Fapy_DNA_glyco"/>
    <property type="match status" value="1"/>
</dbReference>
<evidence type="ECO:0000256" key="9">
    <source>
        <dbReference type="ARBA" id="ARBA00023204"/>
    </source>
</evidence>
<dbReference type="SUPFAM" id="SSF46946">
    <property type="entry name" value="S13-like H2TH domain"/>
    <property type="match status" value="1"/>
</dbReference>
<dbReference type="EC" id="4.2.99.18" evidence="2"/>
<evidence type="ECO:0000256" key="11">
    <source>
        <dbReference type="ARBA" id="ARBA00023268"/>
    </source>
</evidence>
<reference evidence="16" key="1">
    <citation type="journal article" date="2014" name="Int. J. Syst. Evol. Microbiol.">
        <title>Complete genome sequence of Corynebacterium casei LMG S-19264T (=DSM 44701T), isolated from a smear-ripened cheese.</title>
        <authorList>
            <consortium name="US DOE Joint Genome Institute (JGI-PGF)"/>
            <person name="Walter F."/>
            <person name="Albersmeier A."/>
            <person name="Kalinowski J."/>
            <person name="Ruckert C."/>
        </authorList>
    </citation>
    <scope>NUCLEOTIDE SEQUENCE</scope>
    <source>
        <strain evidence="16">JCM 1480</strain>
    </source>
</reference>
<evidence type="ECO:0000256" key="12">
    <source>
        <dbReference type="ARBA" id="ARBA00023295"/>
    </source>
</evidence>
<keyword evidence="8" id="KW-0238">DNA-binding</keyword>
<reference evidence="16" key="2">
    <citation type="submission" date="2020-09" db="EMBL/GenBank/DDBJ databases">
        <authorList>
            <person name="Sun Q."/>
            <person name="Ohkuma M."/>
        </authorList>
    </citation>
    <scope>NUCLEOTIDE SEQUENCE</scope>
    <source>
        <strain evidence="16">JCM 1480</strain>
    </source>
</reference>
<feature type="domain" description="Formamidopyrimidine-DNA glycosylase catalytic" evidence="15">
    <location>
        <begin position="15"/>
        <end position="115"/>
    </location>
</feature>
<keyword evidence="10" id="KW-0456">Lyase</keyword>
<dbReference type="GO" id="GO:0006284">
    <property type="term" value="P:base-excision repair"/>
    <property type="evidence" value="ECO:0007669"/>
    <property type="project" value="InterPro"/>
</dbReference>
<evidence type="ECO:0000259" key="15">
    <source>
        <dbReference type="PROSITE" id="PS51068"/>
    </source>
</evidence>
<dbReference type="InterPro" id="IPR035937">
    <property type="entry name" value="FPG_N"/>
</dbReference>
<dbReference type="SMART" id="SM00898">
    <property type="entry name" value="Fapy_DNA_glyco"/>
    <property type="match status" value="1"/>
</dbReference>
<dbReference type="SUPFAM" id="SSF81624">
    <property type="entry name" value="N-terminal domain of MutM-like DNA repair proteins"/>
    <property type="match status" value="1"/>
</dbReference>
<dbReference type="PANTHER" id="PTHR42697:SF1">
    <property type="entry name" value="ENDONUCLEASE 8"/>
    <property type="match status" value="1"/>
</dbReference>
<evidence type="ECO:0000256" key="10">
    <source>
        <dbReference type="ARBA" id="ARBA00023239"/>
    </source>
</evidence>
<evidence type="ECO:0000256" key="7">
    <source>
        <dbReference type="ARBA" id="ARBA00022833"/>
    </source>
</evidence>
<dbReference type="InterPro" id="IPR015886">
    <property type="entry name" value="H2TH_FPG"/>
</dbReference>
<dbReference type="AlphaFoldDB" id="A0A8H9GC94"/>
<evidence type="ECO:0000256" key="5">
    <source>
        <dbReference type="ARBA" id="ARBA00022771"/>
    </source>
</evidence>
<keyword evidence="3" id="KW-0479">Metal-binding</keyword>
<accession>A0A8H9GC94</accession>
<comment type="similarity">
    <text evidence="1">Belongs to the FPG family.</text>
</comment>
<dbReference type="Proteomes" id="UP000648535">
    <property type="component" value="Unassembled WGS sequence"/>
</dbReference>
<dbReference type="GO" id="GO:0140078">
    <property type="term" value="F:class I DNA-(apurinic or apyrimidinic site) endonuclease activity"/>
    <property type="evidence" value="ECO:0007669"/>
    <property type="project" value="UniProtKB-EC"/>
</dbReference>
<name>A0A8H9GC94_9MICO</name>
<comment type="caution">
    <text evidence="16">The sequence shown here is derived from an EMBL/GenBank/DDBJ whole genome shotgun (WGS) entry which is preliminary data.</text>
</comment>
<dbReference type="GO" id="GO:0008270">
    <property type="term" value="F:zinc ion binding"/>
    <property type="evidence" value="ECO:0007669"/>
    <property type="project" value="UniProtKB-KW"/>
</dbReference>
<keyword evidence="6" id="KW-0378">Hydrolase</keyword>
<evidence type="ECO:0000256" key="3">
    <source>
        <dbReference type="ARBA" id="ARBA00022723"/>
    </source>
</evidence>
<dbReference type="PROSITE" id="PS51068">
    <property type="entry name" value="FPG_CAT"/>
    <property type="match status" value="1"/>
</dbReference>
<evidence type="ECO:0000256" key="4">
    <source>
        <dbReference type="ARBA" id="ARBA00022763"/>
    </source>
</evidence>
<keyword evidence="16" id="KW-0255">Endonuclease</keyword>
<evidence type="ECO:0000256" key="8">
    <source>
        <dbReference type="ARBA" id="ARBA00023125"/>
    </source>
</evidence>
<proteinExistence type="inferred from homology"/>
<feature type="domain" description="FPG-type" evidence="14">
    <location>
        <begin position="236"/>
        <end position="276"/>
    </location>
</feature>
<sequence>MRCGVGGWSYRVAMPEGDSVHRLAARLRQVDGSRVVNGELRGGPDAGRAFGDRVVTGHATHGKHLLTRFDDGMTLHTHMRMQGSWTVTAAGRRLPRHVVQDARVRLVLEDGRTVWGIDLPVVELVPTAEEHRVVGHLGPDLLHDDFDRDEALRRCSRDPDAPIRRVLLDQRRVAGLGNLWANELCFVRGLHPDLPAGRVAFGPLLDTARRMLRHSATAPDAYQVTTGVLRRGERHWVVGRAGRPCLRCGTRVRARDDVEVVGSPARRLWWCPRCQPEPKAA</sequence>
<dbReference type="InterPro" id="IPR012319">
    <property type="entry name" value="FPG_cat"/>
</dbReference>
<dbReference type="PANTHER" id="PTHR42697">
    <property type="entry name" value="ENDONUCLEASE 8"/>
    <property type="match status" value="1"/>
</dbReference>
<dbReference type="PROSITE" id="PS51066">
    <property type="entry name" value="ZF_FPG_2"/>
    <property type="match status" value="1"/>
</dbReference>
<dbReference type="SMART" id="SM01232">
    <property type="entry name" value="H2TH"/>
    <property type="match status" value="1"/>
</dbReference>
<gene>
    <name evidence="16" type="primary">nei</name>
    <name evidence="16" type="ORF">GCM10009769_30730</name>
</gene>
<dbReference type="InterPro" id="IPR000214">
    <property type="entry name" value="Znf_DNA_glyclase/AP_lyase"/>
</dbReference>
<keyword evidence="4" id="KW-0227">DNA damage</keyword>
<evidence type="ECO:0000256" key="1">
    <source>
        <dbReference type="ARBA" id="ARBA00009409"/>
    </source>
</evidence>
<dbReference type="EMBL" id="BMOI01000016">
    <property type="protein sequence ID" value="GGL10492.1"/>
    <property type="molecule type" value="Genomic_DNA"/>
</dbReference>
<keyword evidence="12" id="KW-0326">Glycosidase</keyword>
<dbReference type="Gene3D" id="3.20.190.10">
    <property type="entry name" value="MutM-like, N-terminal"/>
    <property type="match status" value="1"/>
</dbReference>
<dbReference type="Gene3D" id="1.10.8.50">
    <property type="match status" value="1"/>
</dbReference>
<dbReference type="InterPro" id="IPR010979">
    <property type="entry name" value="Ribosomal_uS13-like_H2TH"/>
</dbReference>
<evidence type="ECO:0000256" key="2">
    <source>
        <dbReference type="ARBA" id="ARBA00012720"/>
    </source>
</evidence>
<keyword evidence="9" id="KW-0234">DNA repair</keyword>
<dbReference type="GO" id="GO:0000703">
    <property type="term" value="F:oxidized pyrimidine nucleobase lesion DNA N-glycosylase activity"/>
    <property type="evidence" value="ECO:0007669"/>
    <property type="project" value="TreeGrafter"/>
</dbReference>
<keyword evidence="5 13" id="KW-0863">Zinc-finger</keyword>
<protein>
    <recommendedName>
        <fullName evidence="2">DNA-(apurinic or apyrimidinic site) lyase</fullName>
        <ecNumber evidence="2">4.2.99.18</ecNumber>
    </recommendedName>
</protein>
<dbReference type="Pfam" id="PF06831">
    <property type="entry name" value="H2TH"/>
    <property type="match status" value="1"/>
</dbReference>
<keyword evidence="7" id="KW-0862">Zinc</keyword>
<dbReference type="SUPFAM" id="SSF57716">
    <property type="entry name" value="Glucocorticoid receptor-like (DNA-binding domain)"/>
    <property type="match status" value="1"/>
</dbReference>
<evidence type="ECO:0000313" key="16">
    <source>
        <dbReference type="EMBL" id="GGL10492.1"/>
    </source>
</evidence>
<dbReference type="GO" id="GO:0003684">
    <property type="term" value="F:damaged DNA binding"/>
    <property type="evidence" value="ECO:0007669"/>
    <property type="project" value="InterPro"/>
</dbReference>
<evidence type="ECO:0000256" key="13">
    <source>
        <dbReference type="PROSITE-ProRule" id="PRU00391"/>
    </source>
</evidence>
<evidence type="ECO:0000313" key="17">
    <source>
        <dbReference type="Proteomes" id="UP000648535"/>
    </source>
</evidence>
<keyword evidence="16" id="KW-0540">Nuclease</keyword>
<evidence type="ECO:0000259" key="14">
    <source>
        <dbReference type="PROSITE" id="PS51066"/>
    </source>
</evidence>
<organism evidence="16 17">
    <name type="scientific">Curtobacterium luteum</name>
    <dbReference type="NCBI Taxonomy" id="33881"/>
    <lineage>
        <taxon>Bacteria</taxon>
        <taxon>Bacillati</taxon>
        <taxon>Actinomycetota</taxon>
        <taxon>Actinomycetes</taxon>
        <taxon>Micrococcales</taxon>
        <taxon>Microbacteriaceae</taxon>
        <taxon>Curtobacterium</taxon>
    </lineage>
</organism>
<keyword evidence="11" id="KW-0511">Multifunctional enzyme</keyword>